<organism evidence="2 3">
    <name type="scientific">Effusibacillus dendaii</name>
    <dbReference type="NCBI Taxonomy" id="2743772"/>
    <lineage>
        <taxon>Bacteria</taxon>
        <taxon>Bacillati</taxon>
        <taxon>Bacillota</taxon>
        <taxon>Bacilli</taxon>
        <taxon>Bacillales</taxon>
        <taxon>Alicyclobacillaceae</taxon>
        <taxon>Effusibacillus</taxon>
    </lineage>
</organism>
<feature type="transmembrane region" description="Helical" evidence="1">
    <location>
        <begin position="30"/>
        <end position="50"/>
    </location>
</feature>
<gene>
    <name evidence="2" type="ORF">skT53_14570</name>
</gene>
<evidence type="ECO:0000313" key="3">
    <source>
        <dbReference type="Proteomes" id="UP000593802"/>
    </source>
</evidence>
<proteinExistence type="predicted"/>
<dbReference type="Proteomes" id="UP000593802">
    <property type="component" value="Chromosome"/>
</dbReference>
<evidence type="ECO:0000256" key="1">
    <source>
        <dbReference type="SAM" id="Phobius"/>
    </source>
</evidence>
<keyword evidence="1" id="KW-0472">Membrane</keyword>
<protein>
    <submittedName>
        <fullName evidence="2">Uncharacterized protein</fullName>
    </submittedName>
</protein>
<sequence>MRYRESKENSGKTNGYNNCIKKSGEGEDDMIRLLFGAATVIWVFCAMVEINRPERNLWRVAGDTGMALICAGLMLG</sequence>
<keyword evidence="1" id="KW-1133">Transmembrane helix</keyword>
<dbReference type="EMBL" id="AP023366">
    <property type="protein sequence ID" value="BCJ86472.1"/>
    <property type="molecule type" value="Genomic_DNA"/>
</dbReference>
<dbReference type="AlphaFoldDB" id="A0A7I8DAU8"/>
<accession>A0A7I8DAU8</accession>
<reference evidence="2 3" key="1">
    <citation type="submission" date="2020-08" db="EMBL/GenBank/DDBJ databases">
        <title>Complete Genome Sequence of Effusibacillus dendaii Strain skT53, Isolated from Farmland soil.</title>
        <authorList>
            <person name="Konishi T."/>
            <person name="Kawasaki H."/>
        </authorList>
    </citation>
    <scope>NUCLEOTIDE SEQUENCE [LARGE SCALE GENOMIC DNA]</scope>
    <source>
        <strain evidence="3">skT53</strain>
    </source>
</reference>
<dbReference type="KEGG" id="eff:skT53_14570"/>
<keyword evidence="1" id="KW-0812">Transmembrane</keyword>
<evidence type="ECO:0000313" key="2">
    <source>
        <dbReference type="EMBL" id="BCJ86472.1"/>
    </source>
</evidence>
<name>A0A7I8DAU8_9BACL</name>
<keyword evidence="3" id="KW-1185">Reference proteome</keyword>